<comment type="caution">
    <text evidence="1">The sequence shown here is derived from an EMBL/GenBank/DDBJ whole genome shotgun (WGS) entry which is preliminary data.</text>
</comment>
<sequence length="119" mass="13293">MVILRERLLGIERDGAMRDRERFVDLAGIAQRDREIGVPLGIIRVGDDRTAVRRDRVGSALLFLEDDAEIGPGRSVIRLQQQRVLAGRDRLVQFAELGETGTEVAAITWSDGSRAKLRL</sequence>
<evidence type="ECO:0000313" key="2">
    <source>
        <dbReference type="Proteomes" id="UP000316291"/>
    </source>
</evidence>
<organism evidence="1 2">
    <name type="scientific">Bradyrhizobium huanghuaihaiense</name>
    <dbReference type="NCBI Taxonomy" id="990078"/>
    <lineage>
        <taxon>Bacteria</taxon>
        <taxon>Pseudomonadati</taxon>
        <taxon>Pseudomonadota</taxon>
        <taxon>Alphaproteobacteria</taxon>
        <taxon>Hyphomicrobiales</taxon>
        <taxon>Nitrobacteraceae</taxon>
        <taxon>Bradyrhizobium</taxon>
    </lineage>
</organism>
<proteinExistence type="predicted"/>
<dbReference type="Proteomes" id="UP000316291">
    <property type="component" value="Unassembled WGS sequence"/>
</dbReference>
<evidence type="ECO:0000313" key="1">
    <source>
        <dbReference type="EMBL" id="TWI62420.1"/>
    </source>
</evidence>
<reference evidence="1 2" key="1">
    <citation type="journal article" date="2015" name="Stand. Genomic Sci.">
        <title>Genomic Encyclopedia of Bacterial and Archaeal Type Strains, Phase III: the genomes of soil and plant-associated and newly described type strains.</title>
        <authorList>
            <person name="Whitman W.B."/>
            <person name="Woyke T."/>
            <person name="Klenk H.P."/>
            <person name="Zhou Y."/>
            <person name="Lilburn T.G."/>
            <person name="Beck B.J."/>
            <person name="De Vos P."/>
            <person name="Vandamme P."/>
            <person name="Eisen J.A."/>
            <person name="Garrity G."/>
            <person name="Hugenholtz P."/>
            <person name="Kyrpides N.C."/>
        </authorList>
    </citation>
    <scope>NUCLEOTIDE SEQUENCE [LARGE SCALE GENOMIC DNA]</scope>
    <source>
        <strain evidence="1 2">CGMCC 1.10948</strain>
    </source>
</reference>
<accession>A0A562R1U4</accession>
<protein>
    <submittedName>
        <fullName evidence="1">Uncharacterized protein</fullName>
    </submittedName>
</protein>
<keyword evidence="2" id="KW-1185">Reference proteome</keyword>
<gene>
    <name evidence="1" type="ORF">IQ16_06747</name>
</gene>
<name>A0A562R1U4_9BRAD</name>
<dbReference type="EMBL" id="VLLA01000022">
    <property type="protein sequence ID" value="TWI62420.1"/>
    <property type="molecule type" value="Genomic_DNA"/>
</dbReference>
<dbReference type="AlphaFoldDB" id="A0A562R1U4"/>